<sequence>MPTCPTSPPYSASRPHFTDARHRPLTGASREDVAATSDRKTEEMFWSPSPIPVVPKLLLECSHSGSSSIIGRSAVSSWNTEDSGIEFLERALMDKCHTEWGEFNRDRATEKDLYEKMQAARSFTQPSVTSIEPPMSPPPLIDLRRQGRASRYVGRQGKTDGPIWRRKMKECAKLRELVRRDKKVS</sequence>
<name>A0A7J6LNW3_PERCH</name>
<dbReference type="EMBL" id="JAAPAO010000394">
    <property type="protein sequence ID" value="KAF4660979.1"/>
    <property type="molecule type" value="Genomic_DNA"/>
</dbReference>
<dbReference type="AlphaFoldDB" id="A0A7J6LNW3"/>
<feature type="region of interest" description="Disordered" evidence="1">
    <location>
        <begin position="124"/>
        <end position="160"/>
    </location>
</feature>
<organism evidence="2 3">
    <name type="scientific">Perkinsus chesapeaki</name>
    <name type="common">Clam parasite</name>
    <name type="synonym">Perkinsus andrewsi</name>
    <dbReference type="NCBI Taxonomy" id="330153"/>
    <lineage>
        <taxon>Eukaryota</taxon>
        <taxon>Sar</taxon>
        <taxon>Alveolata</taxon>
        <taxon>Perkinsozoa</taxon>
        <taxon>Perkinsea</taxon>
        <taxon>Perkinsida</taxon>
        <taxon>Perkinsidae</taxon>
        <taxon>Perkinsus</taxon>
    </lineage>
</organism>
<gene>
    <name evidence="2" type="ORF">FOL47_006885</name>
</gene>
<accession>A0A7J6LNW3</accession>
<reference evidence="2 3" key="1">
    <citation type="submission" date="2020-04" db="EMBL/GenBank/DDBJ databases">
        <title>Perkinsus chesapeaki whole genome sequence.</title>
        <authorList>
            <person name="Bogema D.R."/>
        </authorList>
    </citation>
    <scope>NUCLEOTIDE SEQUENCE [LARGE SCALE GENOMIC DNA]</scope>
    <source>
        <strain evidence="2">ATCC PRA-425</strain>
    </source>
</reference>
<feature type="region of interest" description="Disordered" evidence="1">
    <location>
        <begin position="1"/>
        <end position="42"/>
    </location>
</feature>
<evidence type="ECO:0000313" key="3">
    <source>
        <dbReference type="Proteomes" id="UP000591131"/>
    </source>
</evidence>
<evidence type="ECO:0000313" key="2">
    <source>
        <dbReference type="EMBL" id="KAF4660979.1"/>
    </source>
</evidence>
<feature type="compositionally biased region" description="Basic and acidic residues" evidence="1">
    <location>
        <begin position="29"/>
        <end position="42"/>
    </location>
</feature>
<dbReference type="Proteomes" id="UP000591131">
    <property type="component" value="Unassembled WGS sequence"/>
</dbReference>
<evidence type="ECO:0000256" key="1">
    <source>
        <dbReference type="SAM" id="MobiDB-lite"/>
    </source>
</evidence>
<comment type="caution">
    <text evidence="2">The sequence shown here is derived from an EMBL/GenBank/DDBJ whole genome shotgun (WGS) entry which is preliminary data.</text>
</comment>
<keyword evidence="3" id="KW-1185">Reference proteome</keyword>
<proteinExistence type="predicted"/>
<protein>
    <submittedName>
        <fullName evidence="2">Uncharacterized protein</fullName>
    </submittedName>
</protein>